<keyword evidence="1" id="KW-0175">Coiled coil</keyword>
<dbReference type="SUPFAM" id="SSF46689">
    <property type="entry name" value="Homeodomain-like"/>
    <property type="match status" value="1"/>
</dbReference>
<keyword evidence="7" id="KW-1185">Reference proteome</keyword>
<evidence type="ECO:0000256" key="4">
    <source>
        <dbReference type="SAM" id="MobiDB-lite"/>
    </source>
</evidence>
<name>A0ABT3VPJ5_9BURK</name>
<dbReference type="Gene3D" id="1.10.357.10">
    <property type="entry name" value="Tetracycline Repressor, domain 2"/>
    <property type="match status" value="1"/>
</dbReference>
<reference evidence="6 7" key="1">
    <citation type="submission" date="2022-11" db="EMBL/GenBank/DDBJ databases">
        <title>Biodiversity and phylogenetic relationships of bacteria.</title>
        <authorList>
            <person name="Machado R.A.R."/>
            <person name="Bhat A."/>
            <person name="Loulou A."/>
            <person name="Kallel S."/>
        </authorList>
    </citation>
    <scope>NUCLEOTIDE SEQUENCE [LARGE SCALE GENOMIC DNA]</scope>
    <source>
        <strain evidence="6 7">DSM 13975</strain>
    </source>
</reference>
<feature type="domain" description="HTH tetR-type" evidence="5">
    <location>
        <begin position="23"/>
        <end position="83"/>
    </location>
</feature>
<dbReference type="Pfam" id="PF00440">
    <property type="entry name" value="TetR_N"/>
    <property type="match status" value="1"/>
</dbReference>
<dbReference type="Proteomes" id="UP001209916">
    <property type="component" value="Unassembled WGS sequence"/>
</dbReference>
<dbReference type="SUPFAM" id="SSF48498">
    <property type="entry name" value="Tetracyclin repressor-like, C-terminal domain"/>
    <property type="match status" value="1"/>
</dbReference>
<evidence type="ECO:0000256" key="1">
    <source>
        <dbReference type="ARBA" id="ARBA00023054"/>
    </source>
</evidence>
<evidence type="ECO:0000313" key="7">
    <source>
        <dbReference type="Proteomes" id="UP001209916"/>
    </source>
</evidence>
<evidence type="ECO:0000313" key="6">
    <source>
        <dbReference type="EMBL" id="MCX5465208.1"/>
    </source>
</evidence>
<dbReference type="PRINTS" id="PR00455">
    <property type="entry name" value="HTHTETR"/>
</dbReference>
<dbReference type="RefSeq" id="WP_266121252.1">
    <property type="nucleotide sequence ID" value="NZ_JAPKNA010000004.1"/>
</dbReference>
<feature type="DNA-binding region" description="H-T-H motif" evidence="3">
    <location>
        <begin position="46"/>
        <end position="65"/>
    </location>
</feature>
<evidence type="ECO:0000256" key="3">
    <source>
        <dbReference type="PROSITE-ProRule" id="PRU00335"/>
    </source>
</evidence>
<dbReference type="InterPro" id="IPR036271">
    <property type="entry name" value="Tet_transcr_reg_TetR-rel_C_sf"/>
</dbReference>
<dbReference type="PANTHER" id="PTHR30055:SF183">
    <property type="entry name" value="NUCLEOID OCCLUSION FACTOR SLMA"/>
    <property type="match status" value="1"/>
</dbReference>
<feature type="region of interest" description="Disordered" evidence="4">
    <location>
        <begin position="1"/>
        <end position="23"/>
    </location>
</feature>
<keyword evidence="2 3" id="KW-0238">DNA-binding</keyword>
<dbReference type="InterPro" id="IPR050109">
    <property type="entry name" value="HTH-type_TetR-like_transc_reg"/>
</dbReference>
<dbReference type="EMBL" id="JAPKNA010000004">
    <property type="protein sequence ID" value="MCX5465208.1"/>
    <property type="molecule type" value="Genomic_DNA"/>
</dbReference>
<proteinExistence type="predicted"/>
<accession>A0ABT3VPJ5</accession>
<dbReference type="PANTHER" id="PTHR30055">
    <property type="entry name" value="HTH-TYPE TRANSCRIPTIONAL REGULATOR RUTR"/>
    <property type="match status" value="1"/>
</dbReference>
<protein>
    <submittedName>
        <fullName evidence="6">TetR/AcrR family transcriptional regulator</fullName>
    </submittedName>
</protein>
<dbReference type="Gene3D" id="1.10.10.60">
    <property type="entry name" value="Homeodomain-like"/>
    <property type="match status" value="1"/>
</dbReference>
<feature type="compositionally biased region" description="Polar residues" evidence="4">
    <location>
        <begin position="1"/>
        <end position="10"/>
    </location>
</feature>
<gene>
    <name evidence="6" type="ORF">OSH09_13545</name>
</gene>
<sequence length="212" mass="23859">MSGFSDTLTPMTAAKTPRTQPSEVRRRDLLEAAATLFLQQGFDATPVDEIVLRAGMSKGLFYHYFSSKQEILAALREQFIQQFHDRVQGALEQAPEDDWVQRLACWIRASVQAYRDTLDMHDLVFSDHMRSNYQGERNTVTEPLHTILCEGQKAGAWSVVDVDLTAWVIYQGMHGAVDNMGLETPEQWAAMGNNLVTLFVSMLGATPPHQNK</sequence>
<evidence type="ECO:0000256" key="2">
    <source>
        <dbReference type="ARBA" id="ARBA00023125"/>
    </source>
</evidence>
<comment type="caution">
    <text evidence="6">The sequence shown here is derived from an EMBL/GenBank/DDBJ whole genome shotgun (WGS) entry which is preliminary data.</text>
</comment>
<dbReference type="InterPro" id="IPR001647">
    <property type="entry name" value="HTH_TetR"/>
</dbReference>
<organism evidence="6 7">
    <name type="scientific">Alcaligenes parafaecalis</name>
    <dbReference type="NCBI Taxonomy" id="171260"/>
    <lineage>
        <taxon>Bacteria</taxon>
        <taxon>Pseudomonadati</taxon>
        <taxon>Pseudomonadota</taxon>
        <taxon>Betaproteobacteria</taxon>
        <taxon>Burkholderiales</taxon>
        <taxon>Alcaligenaceae</taxon>
        <taxon>Alcaligenes</taxon>
    </lineage>
</organism>
<dbReference type="InterPro" id="IPR009057">
    <property type="entry name" value="Homeodomain-like_sf"/>
</dbReference>
<dbReference type="PROSITE" id="PS50977">
    <property type="entry name" value="HTH_TETR_2"/>
    <property type="match status" value="1"/>
</dbReference>
<evidence type="ECO:0000259" key="5">
    <source>
        <dbReference type="PROSITE" id="PS50977"/>
    </source>
</evidence>